<dbReference type="Proteomes" id="UP000533637">
    <property type="component" value="Unassembled WGS sequence"/>
</dbReference>
<dbReference type="SUPFAM" id="SSF88697">
    <property type="entry name" value="PUA domain-like"/>
    <property type="match status" value="1"/>
</dbReference>
<proteinExistence type="predicted"/>
<dbReference type="InterPro" id="IPR015947">
    <property type="entry name" value="PUA-like_sf"/>
</dbReference>
<feature type="domain" description="ASCH" evidence="1">
    <location>
        <begin position="7"/>
        <end position="124"/>
    </location>
</feature>
<dbReference type="InterPro" id="IPR007374">
    <property type="entry name" value="ASCH_domain"/>
</dbReference>
<dbReference type="Pfam" id="PF04266">
    <property type="entry name" value="ASCH"/>
    <property type="match status" value="1"/>
</dbReference>
<evidence type="ECO:0000313" key="3">
    <source>
        <dbReference type="Proteomes" id="UP000533637"/>
    </source>
</evidence>
<keyword evidence="3" id="KW-1185">Reference proteome</keyword>
<gene>
    <name evidence="2" type="ORF">GGQ57_005147</name>
</gene>
<evidence type="ECO:0000313" key="2">
    <source>
        <dbReference type="EMBL" id="MBB4625195.1"/>
    </source>
</evidence>
<comment type="caution">
    <text evidence="2">The sequence shown here is derived from an EMBL/GenBank/DDBJ whole genome shotgun (WGS) entry which is preliminary data.</text>
</comment>
<dbReference type="PANTHER" id="PTHR39203:SF1">
    <property type="entry name" value="CYTOPLASMIC PROTEIN"/>
    <property type="match status" value="1"/>
</dbReference>
<reference evidence="2 3" key="1">
    <citation type="submission" date="2020-08" db="EMBL/GenBank/DDBJ databases">
        <title>Genomic Encyclopedia of Type Strains, Phase IV (KMG-IV): sequencing the most valuable type-strain genomes for metagenomic binning, comparative biology and taxonomic classification.</title>
        <authorList>
            <person name="Goeker M."/>
        </authorList>
    </citation>
    <scope>NUCLEOTIDE SEQUENCE [LARGE SCALE GENOMIC DNA]</scope>
    <source>
        <strain evidence="2 3">DSM 102983</strain>
    </source>
</reference>
<dbReference type="RefSeq" id="WP_183672505.1">
    <property type="nucleotide sequence ID" value="NZ_BMPB01000023.1"/>
</dbReference>
<organism evidence="2 3">
    <name type="scientific">Parabacteroides faecis</name>
    <dbReference type="NCBI Taxonomy" id="1217282"/>
    <lineage>
        <taxon>Bacteria</taxon>
        <taxon>Pseudomonadati</taxon>
        <taxon>Bacteroidota</taxon>
        <taxon>Bacteroidia</taxon>
        <taxon>Bacteroidales</taxon>
        <taxon>Tannerellaceae</taxon>
        <taxon>Parabacteroides</taxon>
    </lineage>
</organism>
<dbReference type="PIRSF" id="PIRSF021320">
    <property type="entry name" value="DUF984"/>
    <property type="match status" value="1"/>
</dbReference>
<protein>
    <submittedName>
        <fullName evidence="2">Uncharacterized protein YhfF</fullName>
    </submittedName>
</protein>
<accession>A0ABR6KUT1</accession>
<name>A0ABR6KUT1_9BACT</name>
<sequence length="133" mass="15548">MEIKHKIQFGTTTDKLAKKVLTKEKIATSSLYDYHCMNLKETIKENEYASILDSHGREVCIIQINKIEIVEFQNITEEFAIAEGDGNLENWLRIHTEYYSLLLEKIGKKLTGETKLLCEWFKVYQSEEKEKAL</sequence>
<dbReference type="Gene3D" id="3.10.400.10">
    <property type="entry name" value="Sulfate adenylyltransferase"/>
    <property type="match status" value="1"/>
</dbReference>
<dbReference type="InterPro" id="IPR009326">
    <property type="entry name" value="DUF984"/>
</dbReference>
<dbReference type="PANTHER" id="PTHR39203">
    <property type="entry name" value="CYTOPLASMIC PROTEIN-RELATED"/>
    <property type="match status" value="1"/>
</dbReference>
<evidence type="ECO:0000259" key="1">
    <source>
        <dbReference type="SMART" id="SM01022"/>
    </source>
</evidence>
<dbReference type="EMBL" id="JACHOC010000015">
    <property type="protein sequence ID" value="MBB4625195.1"/>
    <property type="molecule type" value="Genomic_DNA"/>
</dbReference>
<dbReference type="SMART" id="SM01022">
    <property type="entry name" value="ASCH"/>
    <property type="match status" value="1"/>
</dbReference>